<dbReference type="PROSITE" id="PS50042">
    <property type="entry name" value="CNMP_BINDING_3"/>
    <property type="match status" value="1"/>
</dbReference>
<name>A0A1B7LFT5_9FIRM</name>
<proteinExistence type="predicted"/>
<dbReference type="CDD" id="cd00038">
    <property type="entry name" value="CAP_ED"/>
    <property type="match status" value="1"/>
</dbReference>
<dbReference type="InterPro" id="IPR036388">
    <property type="entry name" value="WH-like_DNA-bd_sf"/>
</dbReference>
<dbReference type="InterPro" id="IPR014710">
    <property type="entry name" value="RmlC-like_jellyroll"/>
</dbReference>
<dbReference type="PROSITE" id="PS51063">
    <property type="entry name" value="HTH_CRP_2"/>
    <property type="match status" value="1"/>
</dbReference>
<dbReference type="PRINTS" id="PR00034">
    <property type="entry name" value="HTHCRP"/>
</dbReference>
<dbReference type="GO" id="GO:0003677">
    <property type="term" value="F:DNA binding"/>
    <property type="evidence" value="ECO:0007669"/>
    <property type="project" value="UniProtKB-KW"/>
</dbReference>
<dbReference type="GO" id="GO:0005829">
    <property type="term" value="C:cytosol"/>
    <property type="evidence" value="ECO:0007669"/>
    <property type="project" value="TreeGrafter"/>
</dbReference>
<gene>
    <name evidence="6" type="ORF">A6M21_07830</name>
</gene>
<evidence type="ECO:0000256" key="3">
    <source>
        <dbReference type="ARBA" id="ARBA00023163"/>
    </source>
</evidence>
<dbReference type="Pfam" id="PF13545">
    <property type="entry name" value="HTH_Crp_2"/>
    <property type="match status" value="1"/>
</dbReference>
<keyword evidence="1" id="KW-0805">Transcription regulation</keyword>
<dbReference type="InterPro" id="IPR036390">
    <property type="entry name" value="WH_DNA-bd_sf"/>
</dbReference>
<dbReference type="SMART" id="SM00419">
    <property type="entry name" value="HTH_CRP"/>
    <property type="match status" value="1"/>
</dbReference>
<dbReference type="SUPFAM" id="SSF46785">
    <property type="entry name" value="Winged helix' DNA-binding domain"/>
    <property type="match status" value="1"/>
</dbReference>
<protein>
    <submittedName>
        <fullName evidence="6">cAMP-binding protein</fullName>
    </submittedName>
</protein>
<dbReference type="Gene3D" id="1.10.10.10">
    <property type="entry name" value="Winged helix-like DNA-binding domain superfamily/Winged helix DNA-binding domain"/>
    <property type="match status" value="1"/>
</dbReference>
<sequence length="225" mass="25432">MCEEIARLKNLYLFNGLSGEQLAEIAGLMLERKYARGRIIFMEGEPGEALYLLKSGRVKIFKQDEEGREHILHYINPGEVFAEVVLFDGGNYPACAEVVEEARIGLIRNADMDELLLKNPSIALALLKVMARRLRVSQRQIMDLALKDTTRRLASVLLELAHEHGTPVTKGLRIALPLTNQELASLIGTSRETVNRILGEFRRDGAVTVNRQDIIVNRERLKTWL</sequence>
<accession>A0A1B7LFT5</accession>
<organism evidence="6 7">
    <name type="scientific">Desulfotomaculum copahuensis</name>
    <dbReference type="NCBI Taxonomy" id="1838280"/>
    <lineage>
        <taxon>Bacteria</taxon>
        <taxon>Bacillati</taxon>
        <taxon>Bacillota</taxon>
        <taxon>Clostridia</taxon>
        <taxon>Eubacteriales</taxon>
        <taxon>Desulfotomaculaceae</taxon>
        <taxon>Desulfotomaculum</taxon>
    </lineage>
</organism>
<dbReference type="InterPro" id="IPR018335">
    <property type="entry name" value="Tscrpt_reg_HTH_Crp-type_CS"/>
</dbReference>
<dbReference type="RefSeq" id="WP_066667439.1">
    <property type="nucleotide sequence ID" value="NZ_LYVF01000106.1"/>
</dbReference>
<dbReference type="AlphaFoldDB" id="A0A1B7LFT5"/>
<keyword evidence="3" id="KW-0804">Transcription</keyword>
<dbReference type="InterPro" id="IPR018490">
    <property type="entry name" value="cNMP-bd_dom_sf"/>
</dbReference>
<keyword evidence="2" id="KW-0238">DNA-binding</keyword>
<reference evidence="6 7" key="1">
    <citation type="submission" date="2016-04" db="EMBL/GenBank/DDBJ databases">
        <authorList>
            <person name="Evans L.H."/>
            <person name="Alamgir A."/>
            <person name="Owens N."/>
            <person name="Weber N.D."/>
            <person name="Virtaneva K."/>
            <person name="Barbian K."/>
            <person name="Babar A."/>
            <person name="Rosenke K."/>
        </authorList>
    </citation>
    <scope>NUCLEOTIDE SEQUENCE [LARGE SCALE GENOMIC DNA]</scope>
    <source>
        <strain evidence="6 7">LMa1</strain>
    </source>
</reference>
<dbReference type="PROSITE" id="PS00042">
    <property type="entry name" value="HTH_CRP_1"/>
    <property type="match status" value="1"/>
</dbReference>
<evidence type="ECO:0000259" key="4">
    <source>
        <dbReference type="PROSITE" id="PS50042"/>
    </source>
</evidence>
<dbReference type="Gene3D" id="2.60.120.10">
    <property type="entry name" value="Jelly Rolls"/>
    <property type="match status" value="1"/>
</dbReference>
<dbReference type="SUPFAM" id="SSF51206">
    <property type="entry name" value="cAMP-binding domain-like"/>
    <property type="match status" value="1"/>
</dbReference>
<comment type="caution">
    <text evidence="6">The sequence shown here is derived from an EMBL/GenBank/DDBJ whole genome shotgun (WGS) entry which is preliminary data.</text>
</comment>
<keyword evidence="7" id="KW-1185">Reference proteome</keyword>
<dbReference type="InterPro" id="IPR050397">
    <property type="entry name" value="Env_Response_Regulators"/>
</dbReference>
<dbReference type="GO" id="GO:0003700">
    <property type="term" value="F:DNA-binding transcription factor activity"/>
    <property type="evidence" value="ECO:0007669"/>
    <property type="project" value="InterPro"/>
</dbReference>
<dbReference type="InterPro" id="IPR012318">
    <property type="entry name" value="HTH_CRP"/>
</dbReference>
<dbReference type="InterPro" id="IPR000595">
    <property type="entry name" value="cNMP-bd_dom"/>
</dbReference>
<dbReference type="EMBL" id="LYVF01000106">
    <property type="protein sequence ID" value="OAT83587.1"/>
    <property type="molecule type" value="Genomic_DNA"/>
</dbReference>
<evidence type="ECO:0000313" key="6">
    <source>
        <dbReference type="EMBL" id="OAT83587.1"/>
    </source>
</evidence>
<dbReference type="Proteomes" id="UP000078532">
    <property type="component" value="Unassembled WGS sequence"/>
</dbReference>
<feature type="domain" description="Cyclic nucleotide-binding" evidence="4">
    <location>
        <begin position="13"/>
        <end position="133"/>
    </location>
</feature>
<evidence type="ECO:0000256" key="1">
    <source>
        <dbReference type="ARBA" id="ARBA00023015"/>
    </source>
</evidence>
<feature type="domain" description="HTH crp-type" evidence="5">
    <location>
        <begin position="147"/>
        <end position="220"/>
    </location>
</feature>
<dbReference type="PANTHER" id="PTHR24567">
    <property type="entry name" value="CRP FAMILY TRANSCRIPTIONAL REGULATORY PROTEIN"/>
    <property type="match status" value="1"/>
</dbReference>
<dbReference type="PANTHER" id="PTHR24567:SF74">
    <property type="entry name" value="HTH-TYPE TRANSCRIPTIONAL REGULATOR ARCR"/>
    <property type="match status" value="1"/>
</dbReference>
<dbReference type="STRING" id="1838280.A6M21_07830"/>
<dbReference type="Pfam" id="PF00027">
    <property type="entry name" value="cNMP_binding"/>
    <property type="match status" value="1"/>
</dbReference>
<evidence type="ECO:0000259" key="5">
    <source>
        <dbReference type="PROSITE" id="PS51063"/>
    </source>
</evidence>
<dbReference type="SMART" id="SM00100">
    <property type="entry name" value="cNMP"/>
    <property type="match status" value="1"/>
</dbReference>
<evidence type="ECO:0000256" key="2">
    <source>
        <dbReference type="ARBA" id="ARBA00023125"/>
    </source>
</evidence>
<evidence type="ECO:0000313" key="7">
    <source>
        <dbReference type="Proteomes" id="UP000078532"/>
    </source>
</evidence>